<proteinExistence type="predicted"/>
<reference evidence="1" key="1">
    <citation type="submission" date="2020-05" db="EMBL/GenBank/DDBJ databases">
        <authorList>
            <person name="Chiriac C."/>
            <person name="Salcher M."/>
            <person name="Ghai R."/>
            <person name="Kavagutti S V."/>
        </authorList>
    </citation>
    <scope>NUCLEOTIDE SEQUENCE</scope>
</reference>
<dbReference type="SUPFAM" id="SSF53067">
    <property type="entry name" value="Actin-like ATPase domain"/>
    <property type="match status" value="1"/>
</dbReference>
<dbReference type="InterPro" id="IPR049874">
    <property type="entry name" value="ROK_cs"/>
</dbReference>
<name>A0A6J6G1W4_9ZZZZ</name>
<dbReference type="InterPro" id="IPR043129">
    <property type="entry name" value="ATPase_NBD"/>
</dbReference>
<dbReference type="InterPro" id="IPR000600">
    <property type="entry name" value="ROK"/>
</dbReference>
<protein>
    <submittedName>
        <fullName evidence="1">Unannotated protein</fullName>
    </submittedName>
</protein>
<dbReference type="PANTHER" id="PTHR18964:SF149">
    <property type="entry name" value="BIFUNCTIONAL UDP-N-ACETYLGLUCOSAMINE 2-EPIMERASE_N-ACETYLMANNOSAMINE KINASE"/>
    <property type="match status" value="1"/>
</dbReference>
<organism evidence="1">
    <name type="scientific">freshwater metagenome</name>
    <dbReference type="NCBI Taxonomy" id="449393"/>
    <lineage>
        <taxon>unclassified sequences</taxon>
        <taxon>metagenomes</taxon>
        <taxon>ecological metagenomes</taxon>
    </lineage>
</organism>
<dbReference type="PROSITE" id="PS01125">
    <property type="entry name" value="ROK"/>
    <property type="match status" value="1"/>
</dbReference>
<gene>
    <name evidence="1" type="ORF">UFOPK1827_00078</name>
</gene>
<dbReference type="EMBL" id="CAEZUO010000002">
    <property type="protein sequence ID" value="CAB4593213.1"/>
    <property type="molecule type" value="Genomic_DNA"/>
</dbReference>
<dbReference type="PANTHER" id="PTHR18964">
    <property type="entry name" value="ROK (REPRESSOR, ORF, KINASE) FAMILY"/>
    <property type="match status" value="1"/>
</dbReference>
<dbReference type="AlphaFoldDB" id="A0A6J6G1W4"/>
<dbReference type="Pfam" id="PF00480">
    <property type="entry name" value="ROK"/>
    <property type="match status" value="1"/>
</dbReference>
<sequence length="299" mass="30750">MSKRLVGIDVGGTKTLAVAVDRSQPTEILERHLVPTPSTAEGVISTLVELAKRCGTESHLGIGLAGLVEDGDVLRAAPNLQCMIDVPVRSAVEDALGISVNIDNDATCALVAEMTYGAAQGSDDAVLITLGTGIGGGVAIGGSVRRGAHGFAGEPGHMCVDPSGPRCVCGRHGCWERYASGAGLVWLAQQSGLAADRNGDPITGEALADLARAGDAAALDVWAAFAEWLARGLANLADVLDPELFVIGGGLVSVSDLYLDRARQLFFDEVLGGRSRRRTRIEPAQSGPLAGAIGAALLH</sequence>
<evidence type="ECO:0000313" key="1">
    <source>
        <dbReference type="EMBL" id="CAB4593213.1"/>
    </source>
</evidence>
<accession>A0A6J6G1W4</accession>
<dbReference type="Gene3D" id="3.30.420.40">
    <property type="match status" value="2"/>
</dbReference>